<evidence type="ECO:0008006" key="3">
    <source>
        <dbReference type="Google" id="ProtNLM"/>
    </source>
</evidence>
<evidence type="ECO:0000313" key="2">
    <source>
        <dbReference type="Proteomes" id="UP000759443"/>
    </source>
</evidence>
<sequence>MLRQDRISAVQTMTRRIEPAQSGDELLGPLMNLPGVWSNEGRFPGRGWNMIALPFSGGPPGTAPYRLLVNQYNETLTVSLADKGVPNRGLGIRPDPVNGDQTLVALDYEQAISQIAIDDFPNSGLTRTVPKPIHHEPGLFLNMLNMVTNDLTVARLGTIPHGDSVLALGRTSKIEGPPDIPVFGGLPIGLGPQDEVMTPVDPANPAYLDPYKHFHHNLFEGLFDPVDPTKLLRDAAAALPILRTTVLDFDSTLESGGVLNIPFITRTANASQLRSIFWIHELDEKDENGETVLVIQYAQVVMLDFFRRRDGMPGLIQWPHVSINTMQRTINKPVPMAEIARYDQYLTTPAASMKGVE</sequence>
<dbReference type="NCBIfam" id="NF040572">
    <property type="entry name" value="heme_bind_FMP"/>
    <property type="match status" value="1"/>
</dbReference>
<dbReference type="InterPro" id="IPR047975">
    <property type="entry name" value="Heme_bind_FMP"/>
</dbReference>
<gene>
    <name evidence="1" type="ORF">J2Z17_003914</name>
</gene>
<dbReference type="Proteomes" id="UP000759443">
    <property type="component" value="Unassembled WGS sequence"/>
</dbReference>
<dbReference type="RefSeq" id="WP_209947292.1">
    <property type="nucleotide sequence ID" value="NZ_JAGGJU010000011.1"/>
</dbReference>
<accession>A0ABS4E3F3</accession>
<dbReference type="EMBL" id="JAGGJU010000011">
    <property type="protein sequence ID" value="MBP1852457.1"/>
    <property type="molecule type" value="Genomic_DNA"/>
</dbReference>
<organism evidence="1 2">
    <name type="scientific">Rhizobium halophytocola</name>
    <dbReference type="NCBI Taxonomy" id="735519"/>
    <lineage>
        <taxon>Bacteria</taxon>
        <taxon>Pseudomonadati</taxon>
        <taxon>Pseudomonadota</taxon>
        <taxon>Alphaproteobacteria</taxon>
        <taxon>Hyphomicrobiales</taxon>
        <taxon>Rhizobiaceae</taxon>
        <taxon>Rhizobium/Agrobacterium group</taxon>
        <taxon>Rhizobium</taxon>
    </lineage>
</organism>
<comment type="caution">
    <text evidence="1">The sequence shown here is derived from an EMBL/GenBank/DDBJ whole genome shotgun (WGS) entry which is preliminary data.</text>
</comment>
<proteinExistence type="predicted"/>
<protein>
    <recommendedName>
        <fullName evidence="3">DUF1214 domain-containing protein</fullName>
    </recommendedName>
</protein>
<evidence type="ECO:0000313" key="1">
    <source>
        <dbReference type="EMBL" id="MBP1852457.1"/>
    </source>
</evidence>
<name>A0ABS4E3F3_9HYPH</name>
<keyword evidence="2" id="KW-1185">Reference proteome</keyword>
<reference evidence="1 2" key="1">
    <citation type="submission" date="2021-03" db="EMBL/GenBank/DDBJ databases">
        <title>Genomic Encyclopedia of Type Strains, Phase IV (KMG-IV): sequencing the most valuable type-strain genomes for metagenomic binning, comparative biology and taxonomic classification.</title>
        <authorList>
            <person name="Goeker M."/>
        </authorList>
    </citation>
    <scope>NUCLEOTIDE SEQUENCE [LARGE SCALE GENOMIC DNA]</scope>
    <source>
        <strain evidence="1 2">DSM 21600</strain>
    </source>
</reference>